<evidence type="ECO:0000256" key="4">
    <source>
        <dbReference type="ARBA" id="ARBA00022655"/>
    </source>
</evidence>
<evidence type="ECO:0000313" key="10">
    <source>
        <dbReference type="Proteomes" id="UP000579281"/>
    </source>
</evidence>
<feature type="binding site" evidence="8">
    <location>
        <position position="61"/>
    </location>
    <ligand>
        <name>beta-alanine</name>
        <dbReference type="ChEBI" id="CHEBI:57966"/>
    </ligand>
</feature>
<dbReference type="GO" id="GO:0015940">
    <property type="term" value="P:pantothenate biosynthetic process"/>
    <property type="evidence" value="ECO:0007669"/>
    <property type="project" value="UniProtKB-UniRule"/>
</dbReference>
<dbReference type="UniPathway" id="UPA00028">
    <property type="reaction ID" value="UER00005"/>
</dbReference>
<dbReference type="AlphaFoldDB" id="A0A841KV23"/>
<feature type="active site" description="Proton donor" evidence="8">
    <location>
        <position position="37"/>
    </location>
</feature>
<comment type="similarity">
    <text evidence="2 8">Belongs to the pantothenate synthetase family.</text>
</comment>
<feature type="binding site" evidence="8">
    <location>
        <begin position="30"/>
        <end position="37"/>
    </location>
    <ligand>
        <name>ATP</name>
        <dbReference type="ChEBI" id="CHEBI:30616"/>
    </ligand>
</feature>
<comment type="caution">
    <text evidence="9">The sequence shown here is derived from an EMBL/GenBank/DDBJ whole genome shotgun (WGS) entry which is preliminary data.</text>
</comment>
<keyword evidence="5 8" id="KW-0547">Nucleotide-binding</keyword>
<dbReference type="EMBL" id="JACHEN010000001">
    <property type="protein sequence ID" value="MBB6214019.1"/>
    <property type="molecule type" value="Genomic_DNA"/>
</dbReference>
<evidence type="ECO:0000256" key="7">
    <source>
        <dbReference type="ARBA" id="ARBA00048258"/>
    </source>
</evidence>
<dbReference type="FunFam" id="3.40.50.620:FF:000013">
    <property type="entry name" value="Pantothenate synthetase"/>
    <property type="match status" value="1"/>
</dbReference>
<dbReference type="InterPro" id="IPR004821">
    <property type="entry name" value="Cyt_trans-like"/>
</dbReference>
<dbReference type="FunFam" id="3.30.1300.10:FF:000001">
    <property type="entry name" value="Pantothenate synthetase"/>
    <property type="match status" value="1"/>
</dbReference>
<feature type="binding site" evidence="8">
    <location>
        <position position="176"/>
    </location>
    <ligand>
        <name>ATP</name>
        <dbReference type="ChEBI" id="CHEBI:30616"/>
    </ligand>
</feature>
<keyword evidence="6 8" id="KW-0067">ATP-binding</keyword>
<comment type="function">
    <text evidence="8">Catalyzes the condensation of pantoate with beta-alanine in an ATP-dependent reaction via a pantoyl-adenylate intermediate.</text>
</comment>
<keyword evidence="3 8" id="KW-0436">Ligase</keyword>
<organism evidence="9 10">
    <name type="scientific">Anaerosolibacter carboniphilus</name>
    <dbReference type="NCBI Taxonomy" id="1417629"/>
    <lineage>
        <taxon>Bacteria</taxon>
        <taxon>Bacillati</taxon>
        <taxon>Bacillota</taxon>
        <taxon>Clostridia</taxon>
        <taxon>Peptostreptococcales</taxon>
        <taxon>Thermotaleaceae</taxon>
        <taxon>Anaerosolibacter</taxon>
    </lineage>
</organism>
<accession>A0A841KV23</accession>
<dbReference type="HAMAP" id="MF_00158">
    <property type="entry name" value="PanC"/>
    <property type="match status" value="1"/>
</dbReference>
<comment type="pathway">
    <text evidence="1 8">Cofactor biosynthesis; (R)-pantothenate biosynthesis; (R)-pantothenate from (R)-pantoate and beta-alanine: step 1/1.</text>
</comment>
<feature type="binding site" evidence="8">
    <location>
        <begin position="147"/>
        <end position="150"/>
    </location>
    <ligand>
        <name>ATP</name>
        <dbReference type="ChEBI" id="CHEBI:30616"/>
    </ligand>
</feature>
<feature type="binding site" evidence="8">
    <location>
        <begin position="184"/>
        <end position="187"/>
    </location>
    <ligand>
        <name>ATP</name>
        <dbReference type="ChEBI" id="CHEBI:30616"/>
    </ligand>
</feature>
<name>A0A841KV23_9FIRM</name>
<evidence type="ECO:0000256" key="8">
    <source>
        <dbReference type="HAMAP-Rule" id="MF_00158"/>
    </source>
</evidence>
<dbReference type="GO" id="GO:0005524">
    <property type="term" value="F:ATP binding"/>
    <property type="evidence" value="ECO:0007669"/>
    <property type="project" value="UniProtKB-KW"/>
</dbReference>
<dbReference type="NCBIfam" id="TIGR00018">
    <property type="entry name" value="panC"/>
    <property type="match status" value="1"/>
</dbReference>
<keyword evidence="10" id="KW-1185">Reference proteome</keyword>
<dbReference type="GO" id="GO:0005829">
    <property type="term" value="C:cytosol"/>
    <property type="evidence" value="ECO:0007669"/>
    <property type="project" value="TreeGrafter"/>
</dbReference>
<dbReference type="InterPro" id="IPR003721">
    <property type="entry name" value="Pantoate_ligase"/>
</dbReference>
<evidence type="ECO:0000256" key="6">
    <source>
        <dbReference type="ARBA" id="ARBA00022840"/>
    </source>
</evidence>
<feature type="binding site" evidence="8">
    <location>
        <position position="153"/>
    </location>
    <ligand>
        <name>(R)-pantoate</name>
        <dbReference type="ChEBI" id="CHEBI:15980"/>
    </ligand>
</feature>
<comment type="subcellular location">
    <subcellularLocation>
        <location evidence="8">Cytoplasm</location>
    </subcellularLocation>
</comment>
<dbReference type="RefSeq" id="WP_184307058.1">
    <property type="nucleotide sequence ID" value="NZ_JACHEN010000001.1"/>
</dbReference>
<proteinExistence type="inferred from homology"/>
<keyword evidence="4 8" id="KW-0566">Pantothenate biosynthesis</keyword>
<evidence type="ECO:0000256" key="5">
    <source>
        <dbReference type="ARBA" id="ARBA00022741"/>
    </source>
</evidence>
<dbReference type="EC" id="6.3.2.1" evidence="8"/>
<comment type="catalytic activity">
    <reaction evidence="7 8">
        <text>(R)-pantoate + beta-alanine + ATP = (R)-pantothenate + AMP + diphosphate + H(+)</text>
        <dbReference type="Rhea" id="RHEA:10912"/>
        <dbReference type="ChEBI" id="CHEBI:15378"/>
        <dbReference type="ChEBI" id="CHEBI:15980"/>
        <dbReference type="ChEBI" id="CHEBI:29032"/>
        <dbReference type="ChEBI" id="CHEBI:30616"/>
        <dbReference type="ChEBI" id="CHEBI:33019"/>
        <dbReference type="ChEBI" id="CHEBI:57966"/>
        <dbReference type="ChEBI" id="CHEBI:456215"/>
        <dbReference type="EC" id="6.3.2.1"/>
    </reaction>
</comment>
<dbReference type="SUPFAM" id="SSF52374">
    <property type="entry name" value="Nucleotidylyl transferase"/>
    <property type="match status" value="1"/>
</dbReference>
<dbReference type="CDD" id="cd00560">
    <property type="entry name" value="PanC"/>
    <property type="match status" value="1"/>
</dbReference>
<dbReference type="GO" id="GO:0004592">
    <property type="term" value="F:pantoate-beta-alanine ligase activity"/>
    <property type="evidence" value="ECO:0007669"/>
    <property type="project" value="UniProtKB-UniRule"/>
</dbReference>
<comment type="subunit">
    <text evidence="8">Homodimer.</text>
</comment>
<protein>
    <recommendedName>
        <fullName evidence="8">Pantothenate synthetase</fullName>
        <shortName evidence="8">PS</shortName>
        <ecNumber evidence="8">6.3.2.1</ecNumber>
    </recommendedName>
    <alternativeName>
        <fullName evidence="8">Pantoate--beta-alanine ligase</fullName>
    </alternativeName>
    <alternativeName>
        <fullName evidence="8">Pantoate-activating enzyme</fullName>
    </alternativeName>
</protein>
<feature type="binding site" evidence="8">
    <location>
        <position position="61"/>
    </location>
    <ligand>
        <name>(R)-pantoate</name>
        <dbReference type="ChEBI" id="CHEBI:15980"/>
    </ligand>
</feature>
<evidence type="ECO:0000256" key="2">
    <source>
        <dbReference type="ARBA" id="ARBA00009256"/>
    </source>
</evidence>
<dbReference type="InterPro" id="IPR014729">
    <property type="entry name" value="Rossmann-like_a/b/a_fold"/>
</dbReference>
<evidence type="ECO:0000256" key="1">
    <source>
        <dbReference type="ARBA" id="ARBA00004990"/>
    </source>
</evidence>
<comment type="miscellaneous">
    <text evidence="8">The reaction proceeds by a bi uni uni bi ping pong mechanism.</text>
</comment>
<gene>
    <name evidence="8" type="primary">panC</name>
    <name evidence="9" type="ORF">HNQ80_000088</name>
</gene>
<dbReference type="PANTHER" id="PTHR21299:SF1">
    <property type="entry name" value="PANTOATE--BETA-ALANINE LIGASE"/>
    <property type="match status" value="1"/>
</dbReference>
<evidence type="ECO:0000256" key="3">
    <source>
        <dbReference type="ARBA" id="ARBA00022598"/>
    </source>
</evidence>
<reference evidence="9 10" key="1">
    <citation type="submission" date="2020-08" db="EMBL/GenBank/DDBJ databases">
        <title>Genomic Encyclopedia of Type Strains, Phase IV (KMG-IV): sequencing the most valuable type-strain genomes for metagenomic binning, comparative biology and taxonomic classification.</title>
        <authorList>
            <person name="Goeker M."/>
        </authorList>
    </citation>
    <scope>NUCLEOTIDE SEQUENCE [LARGE SCALE GENOMIC DNA]</scope>
    <source>
        <strain evidence="9 10">DSM 103526</strain>
    </source>
</reference>
<dbReference type="Gene3D" id="3.40.50.620">
    <property type="entry name" value="HUPs"/>
    <property type="match status" value="1"/>
</dbReference>
<dbReference type="Proteomes" id="UP000579281">
    <property type="component" value="Unassembled WGS sequence"/>
</dbReference>
<dbReference type="InterPro" id="IPR042176">
    <property type="entry name" value="Pantoate_ligase_C"/>
</dbReference>
<keyword evidence="8" id="KW-0963">Cytoplasm</keyword>
<dbReference type="NCBIfam" id="TIGR00125">
    <property type="entry name" value="cyt_tran_rel"/>
    <property type="match status" value="1"/>
</dbReference>
<dbReference type="PANTHER" id="PTHR21299">
    <property type="entry name" value="CYTIDYLATE KINASE/PANTOATE-BETA-ALANINE LIGASE"/>
    <property type="match status" value="1"/>
</dbReference>
<dbReference type="Pfam" id="PF02569">
    <property type="entry name" value="Pantoate_ligase"/>
    <property type="match status" value="1"/>
</dbReference>
<evidence type="ECO:0000313" key="9">
    <source>
        <dbReference type="EMBL" id="MBB6214019.1"/>
    </source>
</evidence>
<sequence length="281" mass="31613">MKIVETVEQVRAEVAKARKGGNKIGFVPTMGYLHEGHASLIRRAKEENEFVVVSIFVNPTQFGVGEDFETYPRDLARDSDIAEQAGANVIFHPTVKEMYPSEYKTYIEVEDITAKLCGTSRPGHFRGVTTIVSKLFHMVKADRAYFGQKDAQQVAVIQQMVRDLNMDIEIIPCAIVREADGLAMSSRNTYLSPAERKAALILSQSLFQSEEMIKNGELDARKLRNWIKEKIQCEPLAKIDYVEIVNGVNLEEIEEIKGDVLIALAVKIGKTRLIDNIRLEV</sequence>
<dbReference type="Gene3D" id="3.30.1300.10">
    <property type="entry name" value="Pantoate-beta-alanine ligase, C-terminal domain"/>
    <property type="match status" value="1"/>
</dbReference>